<keyword evidence="4 7" id="KW-0812">Transmembrane</keyword>
<feature type="transmembrane region" description="Helical" evidence="7">
    <location>
        <begin position="162"/>
        <end position="183"/>
    </location>
</feature>
<feature type="transmembrane region" description="Helical" evidence="7">
    <location>
        <begin position="122"/>
        <end position="142"/>
    </location>
</feature>
<evidence type="ECO:0000256" key="2">
    <source>
        <dbReference type="ARBA" id="ARBA00008114"/>
    </source>
</evidence>
<keyword evidence="3" id="KW-0813">Transport</keyword>
<evidence type="ECO:0000256" key="5">
    <source>
        <dbReference type="ARBA" id="ARBA00022989"/>
    </source>
</evidence>
<dbReference type="InterPro" id="IPR002524">
    <property type="entry name" value="Cation_efflux"/>
</dbReference>
<dbReference type="Proteomes" id="UP000504752">
    <property type="component" value="Chromosome"/>
</dbReference>
<evidence type="ECO:0000256" key="3">
    <source>
        <dbReference type="ARBA" id="ARBA00022448"/>
    </source>
</evidence>
<dbReference type="SUPFAM" id="SSF160240">
    <property type="entry name" value="Cation efflux protein cytoplasmic domain-like"/>
    <property type="match status" value="1"/>
</dbReference>
<dbReference type="InterPro" id="IPR027470">
    <property type="entry name" value="Cation_efflux_CTD"/>
</dbReference>
<evidence type="ECO:0000313" key="10">
    <source>
        <dbReference type="EMBL" id="QKD80521.1"/>
    </source>
</evidence>
<feature type="domain" description="Cation efflux protein cytoplasmic" evidence="9">
    <location>
        <begin position="221"/>
        <end position="297"/>
    </location>
</feature>
<dbReference type="PANTHER" id="PTHR43840">
    <property type="entry name" value="MITOCHONDRIAL METAL TRANSPORTER 1-RELATED"/>
    <property type="match status" value="1"/>
</dbReference>
<accession>A0A6M8BAJ7</accession>
<dbReference type="NCBIfam" id="TIGR01297">
    <property type="entry name" value="CDF"/>
    <property type="match status" value="1"/>
</dbReference>
<keyword evidence="6 7" id="KW-0472">Membrane</keyword>
<feature type="transmembrane region" description="Helical" evidence="7">
    <location>
        <begin position="20"/>
        <end position="39"/>
    </location>
</feature>
<dbReference type="EMBL" id="CP053642">
    <property type="protein sequence ID" value="QKD80521.1"/>
    <property type="molecule type" value="Genomic_DNA"/>
</dbReference>
<evidence type="ECO:0000256" key="7">
    <source>
        <dbReference type="SAM" id="Phobius"/>
    </source>
</evidence>
<dbReference type="GO" id="GO:0006882">
    <property type="term" value="P:intracellular zinc ion homeostasis"/>
    <property type="evidence" value="ECO:0007669"/>
    <property type="project" value="TreeGrafter"/>
</dbReference>
<evidence type="ECO:0000256" key="6">
    <source>
        <dbReference type="ARBA" id="ARBA00023136"/>
    </source>
</evidence>
<name>A0A6M8BAJ7_9ACTO</name>
<evidence type="ECO:0000256" key="1">
    <source>
        <dbReference type="ARBA" id="ARBA00004141"/>
    </source>
</evidence>
<dbReference type="Gene3D" id="3.30.70.1350">
    <property type="entry name" value="Cation efflux protein, cytoplasmic domain"/>
    <property type="match status" value="1"/>
</dbReference>
<dbReference type="KEGG" id="amam:HPC72_01000"/>
<dbReference type="AlphaFoldDB" id="A0A6M8BAJ7"/>
<evidence type="ECO:0000313" key="11">
    <source>
        <dbReference type="Proteomes" id="UP000504752"/>
    </source>
</evidence>
<organism evidence="10 11">
    <name type="scientific">Actinomyces marmotae</name>
    <dbReference type="NCBI Taxonomy" id="2737173"/>
    <lineage>
        <taxon>Bacteria</taxon>
        <taxon>Bacillati</taxon>
        <taxon>Actinomycetota</taxon>
        <taxon>Actinomycetes</taxon>
        <taxon>Actinomycetales</taxon>
        <taxon>Actinomycetaceae</taxon>
        <taxon>Actinomyces</taxon>
    </lineage>
</organism>
<reference evidence="10 11" key="1">
    <citation type="submission" date="2020-05" db="EMBL/GenBank/DDBJ databases">
        <title>Actinomyces sp. zg-325.</title>
        <authorList>
            <person name="Yang C."/>
        </authorList>
    </citation>
    <scope>NUCLEOTIDE SEQUENCE [LARGE SCALE GENOMIC DNA]</scope>
    <source>
        <strain evidence="11">zg-325</strain>
    </source>
</reference>
<evidence type="ECO:0000256" key="4">
    <source>
        <dbReference type="ARBA" id="ARBA00022692"/>
    </source>
</evidence>
<feature type="transmembrane region" description="Helical" evidence="7">
    <location>
        <begin position="51"/>
        <end position="68"/>
    </location>
</feature>
<dbReference type="GO" id="GO:0015086">
    <property type="term" value="F:cadmium ion transmembrane transporter activity"/>
    <property type="evidence" value="ECO:0007669"/>
    <property type="project" value="TreeGrafter"/>
</dbReference>
<feature type="transmembrane region" description="Helical" evidence="7">
    <location>
        <begin position="88"/>
        <end position="110"/>
    </location>
</feature>
<proteinExistence type="inferred from homology"/>
<protein>
    <submittedName>
        <fullName evidence="10">Cation transporter</fullName>
    </submittedName>
</protein>
<keyword evidence="11" id="KW-1185">Reference proteome</keyword>
<dbReference type="Gene3D" id="1.20.1510.10">
    <property type="entry name" value="Cation efflux protein transmembrane domain"/>
    <property type="match status" value="1"/>
</dbReference>
<dbReference type="InterPro" id="IPR050291">
    <property type="entry name" value="CDF_Transporter"/>
</dbReference>
<feature type="domain" description="Cation efflux protein transmembrane" evidence="8">
    <location>
        <begin position="22"/>
        <end position="215"/>
    </location>
</feature>
<comment type="subcellular location">
    <subcellularLocation>
        <location evidence="1">Membrane</location>
        <topology evidence="1">Multi-pass membrane protein</topology>
    </subcellularLocation>
</comment>
<dbReference type="PANTHER" id="PTHR43840:SF15">
    <property type="entry name" value="MITOCHONDRIAL METAL TRANSPORTER 1-RELATED"/>
    <property type="match status" value="1"/>
</dbReference>
<comment type="similarity">
    <text evidence="2">Belongs to the cation diffusion facilitator (CDF) transporter (TC 2.A.4) family.</text>
</comment>
<gene>
    <name evidence="10" type="ORF">HPC72_01000</name>
</gene>
<keyword evidence="5 7" id="KW-1133">Transmembrane helix</keyword>
<dbReference type="InterPro" id="IPR036837">
    <property type="entry name" value="Cation_efflux_CTD_sf"/>
</dbReference>
<dbReference type="GO" id="GO:0015093">
    <property type="term" value="F:ferrous iron transmembrane transporter activity"/>
    <property type="evidence" value="ECO:0007669"/>
    <property type="project" value="TreeGrafter"/>
</dbReference>
<dbReference type="GO" id="GO:0015341">
    <property type="term" value="F:zinc efflux antiporter activity"/>
    <property type="evidence" value="ECO:0007669"/>
    <property type="project" value="TreeGrafter"/>
</dbReference>
<dbReference type="GO" id="GO:0005886">
    <property type="term" value="C:plasma membrane"/>
    <property type="evidence" value="ECO:0007669"/>
    <property type="project" value="TreeGrafter"/>
</dbReference>
<dbReference type="InterPro" id="IPR058533">
    <property type="entry name" value="Cation_efflux_TM"/>
</dbReference>
<evidence type="ECO:0000259" key="9">
    <source>
        <dbReference type="Pfam" id="PF16916"/>
    </source>
</evidence>
<dbReference type="Pfam" id="PF01545">
    <property type="entry name" value="Cation_efflux"/>
    <property type="match status" value="1"/>
</dbReference>
<dbReference type="SUPFAM" id="SSF161111">
    <property type="entry name" value="Cation efflux protein transmembrane domain-like"/>
    <property type="match status" value="1"/>
</dbReference>
<dbReference type="InterPro" id="IPR027469">
    <property type="entry name" value="Cation_efflux_TMD_sf"/>
</dbReference>
<sequence length="310" mass="32777">MPRRSATGSRYAPPQDLSTYAWLSIGAALATIALKSWAAWVTGSAGLLSDAAESLVNLVAAVVALWVLKVSIRPADEDHQFGHSKAEYFSAVVEGVMIFVAAALIIVTAAERIIHPVMPERLGLGLAVSVIASVINGGVAWVLHRAGRAERSAALIADAKHLATDVITSAAVLIGVGIVALTGSPVLDALVALGAGLNIMWTGFKLINESVGGLMDAAPAAEAIARVEEVLGARREPGRIDFHAMRIREAGNRRFMDLHVLVPDAWTVKQGHDFAEDLIDDLVRADPGLRVSAHLEPIGDPKSYEDLDDV</sequence>
<dbReference type="Pfam" id="PF16916">
    <property type="entry name" value="ZT_dimer"/>
    <property type="match status" value="1"/>
</dbReference>
<evidence type="ECO:0000259" key="8">
    <source>
        <dbReference type="Pfam" id="PF01545"/>
    </source>
</evidence>